<accession>X1JH49</accession>
<protein>
    <submittedName>
        <fullName evidence="1">Uncharacterized protein</fullName>
    </submittedName>
</protein>
<proteinExistence type="predicted"/>
<name>X1JH49_9ZZZZ</name>
<organism evidence="1">
    <name type="scientific">marine sediment metagenome</name>
    <dbReference type="NCBI Taxonomy" id="412755"/>
    <lineage>
        <taxon>unclassified sequences</taxon>
        <taxon>metagenomes</taxon>
        <taxon>ecological metagenomes</taxon>
    </lineage>
</organism>
<sequence length="41" mass="4579">FELLNDNPNKILSLVIVSEGIKNDEAIIPRVSSEPKKEAEE</sequence>
<feature type="non-terminal residue" evidence="1">
    <location>
        <position position="1"/>
    </location>
</feature>
<dbReference type="AlphaFoldDB" id="X1JH49"/>
<dbReference type="EMBL" id="BARU01042068">
    <property type="protein sequence ID" value="GAH80850.1"/>
    <property type="molecule type" value="Genomic_DNA"/>
</dbReference>
<comment type="caution">
    <text evidence="1">The sequence shown here is derived from an EMBL/GenBank/DDBJ whole genome shotgun (WGS) entry which is preliminary data.</text>
</comment>
<gene>
    <name evidence="1" type="ORF">S03H2_64713</name>
</gene>
<reference evidence="1" key="1">
    <citation type="journal article" date="2014" name="Front. Microbiol.">
        <title>High frequency of phylogenetically diverse reductive dehalogenase-homologous genes in deep subseafloor sedimentary metagenomes.</title>
        <authorList>
            <person name="Kawai M."/>
            <person name="Futagami T."/>
            <person name="Toyoda A."/>
            <person name="Takaki Y."/>
            <person name="Nishi S."/>
            <person name="Hori S."/>
            <person name="Arai W."/>
            <person name="Tsubouchi T."/>
            <person name="Morono Y."/>
            <person name="Uchiyama I."/>
            <person name="Ito T."/>
            <person name="Fujiyama A."/>
            <person name="Inagaki F."/>
            <person name="Takami H."/>
        </authorList>
    </citation>
    <scope>NUCLEOTIDE SEQUENCE</scope>
    <source>
        <strain evidence="1">Expedition CK06-06</strain>
    </source>
</reference>
<evidence type="ECO:0000313" key="1">
    <source>
        <dbReference type="EMBL" id="GAH80850.1"/>
    </source>
</evidence>